<evidence type="ECO:0000256" key="4">
    <source>
        <dbReference type="ARBA" id="ARBA00022821"/>
    </source>
</evidence>
<reference evidence="9 10" key="1">
    <citation type="journal article" date="2018" name="Sci. Data">
        <title>The draft genome sequence of cork oak.</title>
        <authorList>
            <person name="Ramos A.M."/>
            <person name="Usie A."/>
            <person name="Barbosa P."/>
            <person name="Barros P.M."/>
            <person name="Capote T."/>
            <person name="Chaves I."/>
            <person name="Simoes F."/>
            <person name="Abreu I."/>
            <person name="Carrasquinho I."/>
            <person name="Faro C."/>
            <person name="Guimaraes J.B."/>
            <person name="Mendonca D."/>
            <person name="Nobrega F."/>
            <person name="Rodrigues L."/>
            <person name="Saibo N.J.M."/>
            <person name="Varela M.C."/>
            <person name="Egas C."/>
            <person name="Matos J."/>
            <person name="Miguel C.M."/>
            <person name="Oliveira M.M."/>
            <person name="Ricardo C.P."/>
            <person name="Goncalves S."/>
        </authorList>
    </citation>
    <scope>NUCLEOTIDE SEQUENCE [LARGE SCALE GENOMIC DNA]</scope>
    <source>
        <strain evidence="10">cv. HL8</strain>
    </source>
</reference>
<evidence type="ECO:0000313" key="9">
    <source>
        <dbReference type="EMBL" id="KAK7824599.1"/>
    </source>
</evidence>
<dbReference type="SUPFAM" id="SSF52540">
    <property type="entry name" value="P-loop containing nucleoside triphosphate hydrolases"/>
    <property type="match status" value="1"/>
</dbReference>
<proteinExistence type="predicted"/>
<feature type="region of interest" description="Disordered" evidence="7">
    <location>
        <begin position="68"/>
        <end position="90"/>
    </location>
</feature>
<protein>
    <submittedName>
        <fullName evidence="9">Disease resistance rpp13-like protein 1</fullName>
    </submittedName>
</protein>
<dbReference type="PANTHER" id="PTHR36766">
    <property type="entry name" value="PLANT BROAD-SPECTRUM MILDEW RESISTANCE PROTEIN RPW8"/>
    <property type="match status" value="1"/>
</dbReference>
<evidence type="ECO:0000256" key="5">
    <source>
        <dbReference type="ARBA" id="ARBA00022833"/>
    </source>
</evidence>
<accession>A0AAW0JCL0</accession>
<keyword evidence="2" id="KW-0479">Metal-binding</keyword>
<dbReference type="PANTHER" id="PTHR36766:SF70">
    <property type="entry name" value="DISEASE RESISTANCE PROTEIN RGA4"/>
    <property type="match status" value="1"/>
</dbReference>
<comment type="caution">
    <text evidence="9">The sequence shown here is derived from an EMBL/GenBank/DDBJ whole genome shotgun (WGS) entry which is preliminary data.</text>
</comment>
<dbReference type="Pfam" id="PF25019">
    <property type="entry name" value="LRR_R13L1-DRL21"/>
    <property type="match status" value="2"/>
</dbReference>
<keyword evidence="4" id="KW-0611">Plant defense</keyword>
<evidence type="ECO:0000256" key="1">
    <source>
        <dbReference type="ARBA" id="ARBA00022614"/>
    </source>
</evidence>
<dbReference type="PROSITE" id="PS50808">
    <property type="entry name" value="ZF_BED"/>
    <property type="match status" value="1"/>
</dbReference>
<evidence type="ECO:0000259" key="8">
    <source>
        <dbReference type="PROSITE" id="PS50808"/>
    </source>
</evidence>
<dbReference type="InterPro" id="IPR003656">
    <property type="entry name" value="Znf_BED"/>
</dbReference>
<sequence>MGRERDQFWAHAVKVNGRFKCNFCEQDFPGGASRIKAHLAGVPGHDIKACNAVPREVQEKAQALIQKKREAQATQGTNKKLKSASTSASKLKNKVTKQSLDKIVNDVADSGLRMELVNSIPKISLDMNIDSLLDDLEVVGRKHNIEKIVNLLINSNNQQVISVLPIVGMAGFGKTTLAKLVYNYGRIKEHFDELAWVNVGKNFDVEEILRKILDSLREDSSYHLAYEGVRKKCAKILWAKKYLLILDDVQNEDSKKWDTLKGYLLEFNSNTGNNIVVTTRSDNVGQIMKTHPPHHLENGVDFTKLRTLISENFNFDIMLLNFKCLRVLKLFGVMELPDSIEQLIHLRLLQISDSSIEELPKSITKLYNLQTLRIEGYVGVLPEDLSNLINLRHIHINYMWEDNLMGTPKNMGRLTCLQTLPVFAVGPDEGYRIKELGCLKNLRGEINIYNLVTVEDGEEAKSAKLKEKEIFNLGLYWKDRGSRYNFRAEEDRCDKDEKVLEGLQPHPNLKSLTIEFYRGKKFPSWVGLSSLYHNLIQINLRYCWECEEVPTLGQLPCLRVLEIHGMGKVRSIGSEFYFYSDGSYRNTTTIFPALRILKLVGMIALEEWKDAKELTTADEVLFVFPCLEELTIRGLTQLRYLPDSLRTCVSLQKLEVEYCPKLRSLPGVRWSIIRCGIEDPPSVAYLENGDCRLPSSSTSSIHPSLQKLKLWSLPHSLLDQIQYFIALKILWIQEFGEMVALPEGLANLSSLQQLYIGHCWNMVHLPTEEAMRRLTQLKTLIIYECLKFEDNERIKISHVPWVKINASQRHSGGFSRSGKWSEDSSQYLKHKDLLVKNQQKATGNSVVTVGYVMKPSREEDFAKECYELRSLPGVPSVIQHLEITHCGINELPNGLQFCASLQYLKIEDCPNLKSIPDLGEVFRSLINLKLSNCSDLRLTLSRRGGRLKTSVIGGFIEEILHYPFIRYLHASLKRLKLHGSPTLYSLPNEIQLFTALEELRIQNFNGMEALPDWLSCLSSLQKLCLYYCKKLMYLPILHLTDLKHLHIAYCPNLEKRCAEESSAEWLQMPHIRNIKINEKYIKGKDSEDSEDFYDYDDSDDSDYDRVRSIGSELYFYSDGSYRNTTLFPALRILKLDWMPRLEEWKDAKELTSASEVLVVFPCLAKLFLLYCRELRYLPGVPSVIQHLEIIGCDIDELPSGLQFCTSLQYLKIDCPNLKSIPDLGEVFHSLINLKLSNCPDLRLKLSQREGCLKPLVIGGFIEELDAFPILRYPFIRYSHTSLKKLRLHGRPTLNFLPNEIQLFTALEEMRIQKFNGMEALLDWLSLIG</sequence>
<dbReference type="Gene3D" id="3.40.50.300">
    <property type="entry name" value="P-loop containing nucleotide triphosphate hydrolases"/>
    <property type="match status" value="1"/>
</dbReference>
<dbReference type="GO" id="GO:0008270">
    <property type="term" value="F:zinc ion binding"/>
    <property type="evidence" value="ECO:0007669"/>
    <property type="project" value="UniProtKB-KW"/>
</dbReference>
<dbReference type="Pfam" id="PF00931">
    <property type="entry name" value="NB-ARC"/>
    <property type="match status" value="1"/>
</dbReference>
<dbReference type="SUPFAM" id="SSF52058">
    <property type="entry name" value="L domain-like"/>
    <property type="match status" value="2"/>
</dbReference>
<dbReference type="InterPro" id="IPR027417">
    <property type="entry name" value="P-loop_NTPase"/>
</dbReference>
<evidence type="ECO:0000256" key="7">
    <source>
        <dbReference type="SAM" id="MobiDB-lite"/>
    </source>
</evidence>
<evidence type="ECO:0000256" key="3">
    <source>
        <dbReference type="ARBA" id="ARBA00022771"/>
    </source>
</evidence>
<dbReference type="GO" id="GO:0006952">
    <property type="term" value="P:defense response"/>
    <property type="evidence" value="ECO:0007669"/>
    <property type="project" value="UniProtKB-KW"/>
</dbReference>
<evidence type="ECO:0000256" key="2">
    <source>
        <dbReference type="ARBA" id="ARBA00022723"/>
    </source>
</evidence>
<dbReference type="InterPro" id="IPR056789">
    <property type="entry name" value="LRR_R13L1-DRL21"/>
</dbReference>
<feature type="domain" description="BED-type" evidence="8">
    <location>
        <begin position="3"/>
        <end position="57"/>
    </location>
</feature>
<keyword evidence="3 6" id="KW-0863">Zinc-finger</keyword>
<dbReference type="GO" id="GO:0043531">
    <property type="term" value="F:ADP binding"/>
    <property type="evidence" value="ECO:0007669"/>
    <property type="project" value="InterPro"/>
</dbReference>
<dbReference type="Gene3D" id="3.80.10.10">
    <property type="entry name" value="Ribonuclease Inhibitor"/>
    <property type="match status" value="5"/>
</dbReference>
<keyword evidence="1" id="KW-0433">Leucine-rich repeat</keyword>
<name>A0AAW0JCL0_QUESU</name>
<dbReference type="Proteomes" id="UP000237347">
    <property type="component" value="Unassembled WGS sequence"/>
</dbReference>
<dbReference type="InterPro" id="IPR032675">
    <property type="entry name" value="LRR_dom_sf"/>
</dbReference>
<gene>
    <name evidence="9" type="primary">RPPL1_10</name>
    <name evidence="9" type="ORF">CFP56_034257</name>
</gene>
<organism evidence="9 10">
    <name type="scientific">Quercus suber</name>
    <name type="common">Cork oak</name>
    <dbReference type="NCBI Taxonomy" id="58331"/>
    <lineage>
        <taxon>Eukaryota</taxon>
        <taxon>Viridiplantae</taxon>
        <taxon>Streptophyta</taxon>
        <taxon>Embryophyta</taxon>
        <taxon>Tracheophyta</taxon>
        <taxon>Spermatophyta</taxon>
        <taxon>Magnoliopsida</taxon>
        <taxon>eudicotyledons</taxon>
        <taxon>Gunneridae</taxon>
        <taxon>Pentapetalae</taxon>
        <taxon>rosids</taxon>
        <taxon>fabids</taxon>
        <taxon>Fagales</taxon>
        <taxon>Fagaceae</taxon>
        <taxon>Quercus</taxon>
    </lineage>
</organism>
<evidence type="ECO:0000313" key="10">
    <source>
        <dbReference type="Proteomes" id="UP000237347"/>
    </source>
</evidence>
<dbReference type="PRINTS" id="PR00364">
    <property type="entry name" value="DISEASERSIST"/>
</dbReference>
<keyword evidence="5" id="KW-0862">Zinc</keyword>
<dbReference type="InterPro" id="IPR002182">
    <property type="entry name" value="NB-ARC"/>
</dbReference>
<dbReference type="EMBL" id="PKMF04000598">
    <property type="protein sequence ID" value="KAK7824599.1"/>
    <property type="molecule type" value="Genomic_DNA"/>
</dbReference>
<evidence type="ECO:0000256" key="6">
    <source>
        <dbReference type="PROSITE-ProRule" id="PRU00027"/>
    </source>
</evidence>
<keyword evidence="10" id="KW-1185">Reference proteome</keyword>
<dbReference type="GO" id="GO:0003677">
    <property type="term" value="F:DNA binding"/>
    <property type="evidence" value="ECO:0007669"/>
    <property type="project" value="InterPro"/>
</dbReference>